<dbReference type="RefSeq" id="WP_378776624.1">
    <property type="nucleotide sequence ID" value="NZ_JBHTMX010000190.1"/>
</dbReference>
<evidence type="ECO:0000259" key="1">
    <source>
        <dbReference type="PROSITE" id="PS50893"/>
    </source>
</evidence>
<comment type="caution">
    <text evidence="2">The sequence shown here is derived from an EMBL/GenBank/DDBJ whole genome shotgun (WGS) entry which is preliminary data.</text>
</comment>
<evidence type="ECO:0000313" key="2">
    <source>
        <dbReference type="EMBL" id="MFD1333241.1"/>
    </source>
</evidence>
<dbReference type="InterPro" id="IPR003439">
    <property type="entry name" value="ABC_transporter-like_ATP-bd"/>
</dbReference>
<feature type="domain" description="ABC transporter" evidence="1">
    <location>
        <begin position="2"/>
        <end position="221"/>
    </location>
</feature>
<sequence length="224" mass="24723">MLEFISVSKTYGKGRKRREVLSGVTLALPPGRKIGLLGATGAGKSTVIRLLSALEPPDEGVVRVSGLRCWPMSYAGFLDRGATLIQNARMFEHMFGVSSREVAEIAEQLSGVKVGKFKLLKSYNKYERRFLTLGLTLSMQFDWYFVDDGIPPPPPSTGALMDETIQARFNEAGVVWATRDPAFLSGYCDAGLVLHRGALTFYDTFDAASEAYLKLNRNEGTKRK</sequence>
<dbReference type="Proteomes" id="UP001597171">
    <property type="component" value="Unassembled WGS sequence"/>
</dbReference>
<name>A0ABW3ZAK5_9HYPH</name>
<gene>
    <name evidence="2" type="ORF">ACFQ4O_14685</name>
</gene>
<reference evidence="3" key="1">
    <citation type="journal article" date="2019" name="Int. J. Syst. Evol. Microbiol.">
        <title>The Global Catalogue of Microorganisms (GCM) 10K type strain sequencing project: providing services to taxonomists for standard genome sequencing and annotation.</title>
        <authorList>
            <consortium name="The Broad Institute Genomics Platform"/>
            <consortium name="The Broad Institute Genome Sequencing Center for Infectious Disease"/>
            <person name="Wu L."/>
            <person name="Ma J."/>
        </authorList>
    </citation>
    <scope>NUCLEOTIDE SEQUENCE [LARGE SCALE GENOMIC DNA]</scope>
    <source>
        <strain evidence="3">CCUG 61696</strain>
    </source>
</reference>
<dbReference type="PANTHER" id="PTHR46743:SF2">
    <property type="entry name" value="TEICHOIC ACIDS EXPORT ATP-BINDING PROTEIN TAGH"/>
    <property type="match status" value="1"/>
</dbReference>
<dbReference type="GO" id="GO:0005524">
    <property type="term" value="F:ATP binding"/>
    <property type="evidence" value="ECO:0007669"/>
    <property type="project" value="UniProtKB-KW"/>
</dbReference>
<keyword evidence="3" id="KW-1185">Reference proteome</keyword>
<organism evidence="2 3">
    <name type="scientific">Methylopila musalis</name>
    <dbReference type="NCBI Taxonomy" id="1134781"/>
    <lineage>
        <taxon>Bacteria</taxon>
        <taxon>Pseudomonadati</taxon>
        <taxon>Pseudomonadota</taxon>
        <taxon>Alphaproteobacteria</taxon>
        <taxon>Hyphomicrobiales</taxon>
        <taxon>Methylopilaceae</taxon>
        <taxon>Methylopila</taxon>
    </lineage>
</organism>
<proteinExistence type="predicted"/>
<dbReference type="SUPFAM" id="SSF52540">
    <property type="entry name" value="P-loop containing nucleoside triphosphate hydrolases"/>
    <property type="match status" value="1"/>
</dbReference>
<keyword evidence="2" id="KW-0547">Nucleotide-binding</keyword>
<accession>A0ABW3ZAK5</accession>
<dbReference type="Gene3D" id="3.40.50.300">
    <property type="entry name" value="P-loop containing nucleotide triphosphate hydrolases"/>
    <property type="match status" value="1"/>
</dbReference>
<keyword evidence="2" id="KW-0067">ATP-binding</keyword>
<dbReference type="EMBL" id="JBHTMX010000190">
    <property type="protein sequence ID" value="MFD1333241.1"/>
    <property type="molecule type" value="Genomic_DNA"/>
</dbReference>
<dbReference type="PROSITE" id="PS50893">
    <property type="entry name" value="ABC_TRANSPORTER_2"/>
    <property type="match status" value="1"/>
</dbReference>
<protein>
    <submittedName>
        <fullName evidence="2">ATP-binding cassette domain-containing protein</fullName>
    </submittedName>
</protein>
<evidence type="ECO:0000313" key="3">
    <source>
        <dbReference type="Proteomes" id="UP001597171"/>
    </source>
</evidence>
<dbReference type="InterPro" id="IPR027417">
    <property type="entry name" value="P-loop_NTPase"/>
</dbReference>
<dbReference type="Pfam" id="PF00005">
    <property type="entry name" value="ABC_tran"/>
    <property type="match status" value="1"/>
</dbReference>
<dbReference type="InterPro" id="IPR050683">
    <property type="entry name" value="Bact_Polysacc_Export_ATP-bd"/>
</dbReference>
<dbReference type="PANTHER" id="PTHR46743">
    <property type="entry name" value="TEICHOIC ACIDS EXPORT ATP-BINDING PROTEIN TAGH"/>
    <property type="match status" value="1"/>
</dbReference>